<dbReference type="InterPro" id="IPR025558">
    <property type="entry name" value="DUF4283"/>
</dbReference>
<sequence>MRKRGRPPKIDDKSTRMDNSTTEERPEKEIPSEITPEQKKEGEESGFDGTLDPDQNLINANKIVTEQPKSYAEVVGVQEELNLDLKYIPAEIIDGTPIARFSTDDVIEPGEYWESALICCVLGANPPLEVIKGFLARIWKRYEIDDISFLKESQFIVRFKKKEDRDEIVKRKYYYMDNKPVYVQQWYPGCKVDIMNRKDIPIWIQFPDLEMKYWSLTGLSRLRSTIGKPIKRDGATASRRKWAYARIMIEVQINQTFPDQINFINEEGRIITQTVTYEWAPTICSHCDRIGHKLEKCRRKTALKEANITKKMVWKPKAYPKETEGKDAENHSHKEDREEPETPTSPKSDGKNNADESEELKDEVLHLDERIGGNAVSREELQEFQDCLNHCGLDDLPFEGPKLTWTNN</sequence>
<organism evidence="3 4">
    <name type="scientific">Cuscuta campestris</name>
    <dbReference type="NCBI Taxonomy" id="132261"/>
    <lineage>
        <taxon>Eukaryota</taxon>
        <taxon>Viridiplantae</taxon>
        <taxon>Streptophyta</taxon>
        <taxon>Embryophyta</taxon>
        <taxon>Tracheophyta</taxon>
        <taxon>Spermatophyta</taxon>
        <taxon>Magnoliopsida</taxon>
        <taxon>eudicotyledons</taxon>
        <taxon>Gunneridae</taxon>
        <taxon>Pentapetalae</taxon>
        <taxon>asterids</taxon>
        <taxon>lamiids</taxon>
        <taxon>Solanales</taxon>
        <taxon>Convolvulaceae</taxon>
        <taxon>Cuscuteae</taxon>
        <taxon>Cuscuta</taxon>
        <taxon>Cuscuta subgen. Grammica</taxon>
        <taxon>Cuscuta sect. Cleistogrammica</taxon>
    </lineage>
</organism>
<feature type="compositionally biased region" description="Basic and acidic residues" evidence="1">
    <location>
        <begin position="8"/>
        <end position="43"/>
    </location>
</feature>
<protein>
    <recommendedName>
        <fullName evidence="2">DUF4283 domain-containing protein</fullName>
    </recommendedName>
</protein>
<dbReference type="PANTHER" id="PTHR33233">
    <property type="entry name" value="ENDONUCLEASE/EXONUCLEASE/PHOSPHATASE"/>
    <property type="match status" value="1"/>
</dbReference>
<evidence type="ECO:0000259" key="2">
    <source>
        <dbReference type="Pfam" id="PF14111"/>
    </source>
</evidence>
<name>A0A484KQ44_9ASTE</name>
<evidence type="ECO:0000313" key="4">
    <source>
        <dbReference type="Proteomes" id="UP000595140"/>
    </source>
</evidence>
<feature type="region of interest" description="Disordered" evidence="1">
    <location>
        <begin position="1"/>
        <end position="54"/>
    </location>
</feature>
<gene>
    <name evidence="3" type="ORF">CCAM_LOCUS9256</name>
</gene>
<dbReference type="PANTHER" id="PTHR33233:SF14">
    <property type="entry name" value="ENDONUCLEASE_EXONUCLEASE_PHOSPHATASE"/>
    <property type="match status" value="1"/>
</dbReference>
<dbReference type="EMBL" id="OOIL02000613">
    <property type="protein sequence ID" value="VFQ67480.1"/>
    <property type="molecule type" value="Genomic_DNA"/>
</dbReference>
<dbReference type="Proteomes" id="UP000595140">
    <property type="component" value="Unassembled WGS sequence"/>
</dbReference>
<evidence type="ECO:0000313" key="3">
    <source>
        <dbReference type="EMBL" id="VFQ67480.1"/>
    </source>
</evidence>
<dbReference type="AlphaFoldDB" id="A0A484KQ44"/>
<keyword evidence="4" id="KW-1185">Reference proteome</keyword>
<feature type="region of interest" description="Disordered" evidence="1">
    <location>
        <begin position="314"/>
        <end position="368"/>
    </location>
</feature>
<dbReference type="OrthoDB" id="851886at2759"/>
<reference evidence="3 4" key="1">
    <citation type="submission" date="2018-04" db="EMBL/GenBank/DDBJ databases">
        <authorList>
            <person name="Vogel A."/>
        </authorList>
    </citation>
    <scope>NUCLEOTIDE SEQUENCE [LARGE SCALE GENOMIC DNA]</scope>
</reference>
<feature type="domain" description="DUF4283" evidence="2">
    <location>
        <begin position="112"/>
        <end position="192"/>
    </location>
</feature>
<feature type="compositionally biased region" description="Basic and acidic residues" evidence="1">
    <location>
        <begin position="319"/>
        <end position="337"/>
    </location>
</feature>
<proteinExistence type="predicted"/>
<dbReference type="Pfam" id="PF14111">
    <property type="entry name" value="DUF4283"/>
    <property type="match status" value="1"/>
</dbReference>
<accession>A0A484KQ44</accession>
<evidence type="ECO:0000256" key="1">
    <source>
        <dbReference type="SAM" id="MobiDB-lite"/>
    </source>
</evidence>